<proteinExistence type="predicted"/>
<name>A0AAD5W398_9AGAR</name>
<comment type="caution">
    <text evidence="2">The sequence shown here is derived from an EMBL/GenBank/DDBJ whole genome shotgun (WGS) entry which is preliminary data.</text>
</comment>
<keyword evidence="1" id="KW-1133">Transmembrane helix</keyword>
<dbReference type="EMBL" id="JANIEX010000005">
    <property type="protein sequence ID" value="KAJ3576751.1"/>
    <property type="molecule type" value="Genomic_DNA"/>
</dbReference>
<sequence>MPISHSPFVMQSIRVTSLAFLLHEICLTLGPEIDLIWTQVILPFTMKALVVNRIFDMLDLMYRDILPSPFHDWYTFQIIIAGSLILSLELMLMTRVYALYQRSVRIACILICILLCEILLAVFGLLRDQTMSASKIQQGYHGRTPRAYICFGAAVLISQSIVLILTIYQYLISLKSCPFNPVNPVLSLVLRQGSIGFIAMTSVIVWTLLSAITDRFVPIIDSCVDSIFEQHVDTDIRDVGGFWPLYLAQ</sequence>
<feature type="transmembrane region" description="Helical" evidence="1">
    <location>
        <begin position="36"/>
        <end position="55"/>
    </location>
</feature>
<evidence type="ECO:0000313" key="2">
    <source>
        <dbReference type="EMBL" id="KAJ3576751.1"/>
    </source>
</evidence>
<keyword evidence="1" id="KW-0472">Membrane</keyword>
<accession>A0AAD5W398</accession>
<evidence type="ECO:0000256" key="1">
    <source>
        <dbReference type="SAM" id="Phobius"/>
    </source>
</evidence>
<gene>
    <name evidence="2" type="ORF">NP233_g215</name>
</gene>
<dbReference type="AlphaFoldDB" id="A0AAD5W398"/>
<evidence type="ECO:0000313" key="3">
    <source>
        <dbReference type="Proteomes" id="UP001213000"/>
    </source>
</evidence>
<feature type="transmembrane region" description="Helical" evidence="1">
    <location>
        <begin position="147"/>
        <end position="168"/>
    </location>
</feature>
<feature type="transmembrane region" description="Helical" evidence="1">
    <location>
        <begin position="76"/>
        <end position="98"/>
    </location>
</feature>
<organism evidence="2 3">
    <name type="scientific">Leucocoprinus birnbaumii</name>
    <dbReference type="NCBI Taxonomy" id="56174"/>
    <lineage>
        <taxon>Eukaryota</taxon>
        <taxon>Fungi</taxon>
        <taxon>Dikarya</taxon>
        <taxon>Basidiomycota</taxon>
        <taxon>Agaricomycotina</taxon>
        <taxon>Agaricomycetes</taxon>
        <taxon>Agaricomycetidae</taxon>
        <taxon>Agaricales</taxon>
        <taxon>Agaricineae</taxon>
        <taxon>Agaricaceae</taxon>
        <taxon>Leucocoprinus</taxon>
    </lineage>
</organism>
<protein>
    <submittedName>
        <fullName evidence="2">Uncharacterized protein</fullName>
    </submittedName>
</protein>
<reference evidence="2" key="1">
    <citation type="submission" date="2022-07" db="EMBL/GenBank/DDBJ databases">
        <title>Genome Sequence of Leucocoprinus birnbaumii.</title>
        <authorList>
            <person name="Buettner E."/>
        </authorList>
    </citation>
    <scope>NUCLEOTIDE SEQUENCE</scope>
    <source>
        <strain evidence="2">VT141</strain>
    </source>
</reference>
<keyword evidence="3" id="KW-1185">Reference proteome</keyword>
<feature type="transmembrane region" description="Helical" evidence="1">
    <location>
        <begin position="188"/>
        <end position="209"/>
    </location>
</feature>
<dbReference type="Proteomes" id="UP001213000">
    <property type="component" value="Unassembled WGS sequence"/>
</dbReference>
<feature type="transmembrane region" description="Helical" evidence="1">
    <location>
        <begin position="104"/>
        <end position="126"/>
    </location>
</feature>
<keyword evidence="1" id="KW-0812">Transmembrane</keyword>